<feature type="transmembrane region" description="Helical" evidence="5">
    <location>
        <begin position="54"/>
        <end position="83"/>
    </location>
</feature>
<evidence type="ECO:0000256" key="2">
    <source>
        <dbReference type="ARBA" id="ARBA00022692"/>
    </source>
</evidence>
<dbReference type="EMBL" id="QGMI01001049">
    <property type="protein sequence ID" value="TVY35017.1"/>
    <property type="molecule type" value="Genomic_DNA"/>
</dbReference>
<dbReference type="InterPro" id="IPR036259">
    <property type="entry name" value="MFS_trans_sf"/>
</dbReference>
<evidence type="ECO:0000256" key="1">
    <source>
        <dbReference type="ARBA" id="ARBA00004141"/>
    </source>
</evidence>
<sequence>MAASIEASTPNSKDATVTKEVPAKIDEMAMPEHDAEDMFEGTAKTAYSKLSTTLMVIFSALAIGSDGFNSSIIGNLSLIFGILYPDLSTAMYSRLSNAFIIGMIIGMLGFGYFSDRLGRKSGAIFTTLILVVGIAMSAGASGKDEMGMFWMLVVSRGIAGVGAGGEYPVSGAGATEATDENAGARNHRGFIFAMIADVSATFGFIFGGLVPLLLILCFHQNEAHYHIVWRLALALGAIPPLSIFWFRYKMAVSTAYKKSAAKKQRIPYRLIFKRYWRPLLGCSIGWFLYNYISYPFGLFASTITERLGIGNSLVKNMGWGTVINCFYIPGGIIGGLLSDKIGRRRTMAIGFGIQAIVGFIIGGALGSIQTVLPLFIVLYGVFLTLGEVGPGATLILTSSESFPTSIRGQCLGLIAAFGKAGAAVGTSVFKPILASFGDSTYKGNQAVFLIGSAFALNRLENEDEVWKEYLRENGYDIQWGEEDFDTKGLKMDGIVS</sequence>
<dbReference type="PROSITE" id="PS00216">
    <property type="entry name" value="SUGAR_TRANSPORT_1"/>
    <property type="match status" value="1"/>
</dbReference>
<dbReference type="AlphaFoldDB" id="A0A8H8RHG0"/>
<evidence type="ECO:0000256" key="4">
    <source>
        <dbReference type="ARBA" id="ARBA00023136"/>
    </source>
</evidence>
<dbReference type="SUPFAM" id="SSF103473">
    <property type="entry name" value="MFS general substrate transporter"/>
    <property type="match status" value="1"/>
</dbReference>
<evidence type="ECO:0000256" key="5">
    <source>
        <dbReference type="SAM" id="Phobius"/>
    </source>
</evidence>
<feature type="transmembrane region" description="Helical" evidence="5">
    <location>
        <begin position="374"/>
        <end position="397"/>
    </location>
</feature>
<evidence type="ECO:0000259" key="6">
    <source>
        <dbReference type="PROSITE" id="PS50850"/>
    </source>
</evidence>
<evidence type="ECO:0000313" key="7">
    <source>
        <dbReference type="EMBL" id="TVY35017.1"/>
    </source>
</evidence>
<feature type="transmembrane region" description="Helical" evidence="5">
    <location>
        <begin position="190"/>
        <end position="215"/>
    </location>
</feature>
<dbReference type="Pfam" id="PF07690">
    <property type="entry name" value="MFS_1"/>
    <property type="match status" value="1"/>
</dbReference>
<organism evidence="7 8">
    <name type="scientific">Lachnellula occidentalis</name>
    <dbReference type="NCBI Taxonomy" id="215460"/>
    <lineage>
        <taxon>Eukaryota</taxon>
        <taxon>Fungi</taxon>
        <taxon>Dikarya</taxon>
        <taxon>Ascomycota</taxon>
        <taxon>Pezizomycotina</taxon>
        <taxon>Leotiomycetes</taxon>
        <taxon>Helotiales</taxon>
        <taxon>Lachnaceae</taxon>
        <taxon>Lachnellula</taxon>
    </lineage>
</organism>
<keyword evidence="8" id="KW-1185">Reference proteome</keyword>
<dbReference type="Proteomes" id="UP000443090">
    <property type="component" value="Unassembled WGS sequence"/>
</dbReference>
<dbReference type="GO" id="GO:0005886">
    <property type="term" value="C:plasma membrane"/>
    <property type="evidence" value="ECO:0007669"/>
    <property type="project" value="TreeGrafter"/>
</dbReference>
<dbReference type="GO" id="GO:0046943">
    <property type="term" value="F:carboxylic acid transmembrane transporter activity"/>
    <property type="evidence" value="ECO:0007669"/>
    <property type="project" value="TreeGrafter"/>
</dbReference>
<evidence type="ECO:0000313" key="8">
    <source>
        <dbReference type="Proteomes" id="UP000443090"/>
    </source>
</evidence>
<feature type="transmembrane region" description="Helical" evidence="5">
    <location>
        <begin position="122"/>
        <end position="142"/>
    </location>
</feature>
<feature type="transmembrane region" description="Helical" evidence="5">
    <location>
        <begin position="95"/>
        <end position="113"/>
    </location>
</feature>
<dbReference type="PROSITE" id="PS50850">
    <property type="entry name" value="MFS"/>
    <property type="match status" value="1"/>
</dbReference>
<feature type="domain" description="Major facilitator superfamily (MFS) profile" evidence="6">
    <location>
        <begin position="55"/>
        <end position="463"/>
    </location>
</feature>
<feature type="transmembrane region" description="Helical" evidence="5">
    <location>
        <begin position="227"/>
        <end position="248"/>
    </location>
</feature>
<proteinExistence type="predicted"/>
<protein>
    <submittedName>
        <fullName evidence="7">Glycerophosphoinositol permease</fullName>
    </submittedName>
</protein>
<dbReference type="PANTHER" id="PTHR23508">
    <property type="entry name" value="CARBOXYLIC ACID TRANSPORTER PROTEIN HOMOLOG"/>
    <property type="match status" value="1"/>
</dbReference>
<keyword evidence="3 5" id="KW-1133">Transmembrane helix</keyword>
<feature type="transmembrane region" description="Helical" evidence="5">
    <location>
        <begin position="148"/>
        <end position="169"/>
    </location>
</feature>
<keyword evidence="4 5" id="KW-0472">Membrane</keyword>
<dbReference type="InterPro" id="IPR011701">
    <property type="entry name" value="MFS"/>
</dbReference>
<accession>A0A8H8RHG0</accession>
<comment type="caution">
    <text evidence="7">The sequence shown here is derived from an EMBL/GenBank/DDBJ whole genome shotgun (WGS) entry which is preliminary data.</text>
</comment>
<dbReference type="Gene3D" id="1.20.1250.20">
    <property type="entry name" value="MFS general substrate transporter like domains"/>
    <property type="match status" value="1"/>
</dbReference>
<gene>
    <name evidence="7" type="primary">GIT1_1</name>
    <name evidence="7" type="ORF">LOCC1_G008529</name>
</gene>
<dbReference type="InterPro" id="IPR020846">
    <property type="entry name" value="MFS_dom"/>
</dbReference>
<dbReference type="InterPro" id="IPR005829">
    <property type="entry name" value="Sugar_transporter_CS"/>
</dbReference>
<comment type="subcellular location">
    <subcellularLocation>
        <location evidence="1">Membrane</location>
        <topology evidence="1">Multi-pass membrane protein</topology>
    </subcellularLocation>
</comment>
<keyword evidence="2 5" id="KW-0812">Transmembrane</keyword>
<feature type="transmembrane region" description="Helical" evidence="5">
    <location>
        <begin position="275"/>
        <end position="297"/>
    </location>
</feature>
<feature type="transmembrane region" description="Helical" evidence="5">
    <location>
        <begin position="349"/>
        <end position="368"/>
    </location>
</feature>
<dbReference type="OrthoDB" id="2153661at2759"/>
<reference evidence="7 8" key="1">
    <citation type="submission" date="2018-05" db="EMBL/GenBank/DDBJ databases">
        <title>Genome sequencing and assembly of the regulated plant pathogen Lachnellula willkommii and related sister species for the development of diagnostic species identification markers.</title>
        <authorList>
            <person name="Giroux E."/>
            <person name="Bilodeau G."/>
        </authorList>
    </citation>
    <scope>NUCLEOTIDE SEQUENCE [LARGE SCALE GENOMIC DNA]</scope>
    <source>
        <strain evidence="7 8">CBS 160.35</strain>
    </source>
</reference>
<evidence type="ECO:0000256" key="3">
    <source>
        <dbReference type="ARBA" id="ARBA00022989"/>
    </source>
</evidence>
<name>A0A8H8RHG0_9HELO</name>
<feature type="transmembrane region" description="Helical" evidence="5">
    <location>
        <begin position="317"/>
        <end position="337"/>
    </location>
</feature>
<dbReference type="PANTHER" id="PTHR23508:SF10">
    <property type="entry name" value="CARBOXYLIC ACID TRANSPORTER PROTEIN HOMOLOG"/>
    <property type="match status" value="1"/>
</dbReference>